<dbReference type="Pfam" id="PF00571">
    <property type="entry name" value="CBS"/>
    <property type="match status" value="2"/>
</dbReference>
<dbReference type="CDD" id="cd04600">
    <property type="entry name" value="CBS_pair_HPP_assoc"/>
    <property type="match status" value="1"/>
</dbReference>
<dbReference type="SUPFAM" id="SSF54631">
    <property type="entry name" value="CBS-domain pair"/>
    <property type="match status" value="1"/>
</dbReference>
<sequence length="380" mass="39863">MNNHTQVSLPASRQGSPLLGGQLSTHPREMLRATLGAALGLSLSVWLCQQVFGTAVATLLIGPVGASAILLFAVPSGALAQPWSILGGYLTSAVVATAVAQLGGHSLPMASLAVGLSVLAMFLLRCLHPPGGAVALCVVLAGPALQALGERAILPVMLNALSLLTMAVLYNNLTGLRYPKRPAPQINMHPAADSTPALSSGITTEDLDKALEGFGGFVDLTREDLGQLIEKAEQAAMRRRVGAVQAADIMTRELHLISPETTVRDALDLLGAMRLKVLPVTDAEQRLVGVVTLVDLASVLDRRRLRLVRRRPNDRTPVSEIMTAQVTAVAAQAPIGDLVPLLSERGLHALPVLDGDRLVGLVTQTDLIGALQRGLCGQRG</sequence>
<feature type="transmembrane region" description="Helical" evidence="3">
    <location>
        <begin position="153"/>
        <end position="173"/>
    </location>
</feature>
<keyword evidence="6" id="KW-1185">Reference proteome</keyword>
<organism evidence="5 6">
    <name type="scientific">Halopseudomonas aestusnigri</name>
    <dbReference type="NCBI Taxonomy" id="857252"/>
    <lineage>
        <taxon>Bacteria</taxon>
        <taxon>Pseudomonadati</taxon>
        <taxon>Pseudomonadota</taxon>
        <taxon>Gammaproteobacteria</taxon>
        <taxon>Pseudomonadales</taxon>
        <taxon>Pseudomonadaceae</taxon>
        <taxon>Halopseudomonas</taxon>
    </lineage>
</organism>
<keyword evidence="3" id="KW-0812">Transmembrane</keyword>
<dbReference type="PANTHER" id="PTHR43080">
    <property type="entry name" value="CBS DOMAIN-CONTAINING PROTEIN CBSX3, MITOCHONDRIAL"/>
    <property type="match status" value="1"/>
</dbReference>
<dbReference type="RefSeq" id="WP_088277221.1">
    <property type="nucleotide sequence ID" value="NZ_FNVE01000014.1"/>
</dbReference>
<dbReference type="InterPro" id="IPR058581">
    <property type="entry name" value="TM_HPP"/>
</dbReference>
<dbReference type="SMART" id="SM00116">
    <property type="entry name" value="CBS"/>
    <property type="match status" value="2"/>
</dbReference>
<name>A0AAQ1JRE2_9GAMM</name>
<reference evidence="5 6" key="1">
    <citation type="submission" date="2016-10" db="EMBL/GenBank/DDBJ databases">
        <authorList>
            <person name="Varghese N."/>
            <person name="Submissions S."/>
        </authorList>
    </citation>
    <scope>NUCLEOTIDE SEQUENCE [LARGE SCALE GENOMIC DNA]</scope>
    <source>
        <strain evidence="5 6">CECT 8317</strain>
    </source>
</reference>
<evidence type="ECO:0000259" key="4">
    <source>
        <dbReference type="PROSITE" id="PS51371"/>
    </source>
</evidence>
<dbReference type="PROSITE" id="PS51371">
    <property type="entry name" value="CBS"/>
    <property type="match status" value="2"/>
</dbReference>
<feature type="domain" description="CBS" evidence="4">
    <location>
        <begin position="250"/>
        <end position="307"/>
    </location>
</feature>
<evidence type="ECO:0000256" key="3">
    <source>
        <dbReference type="SAM" id="Phobius"/>
    </source>
</evidence>
<dbReference type="AlphaFoldDB" id="A0AAQ1JRE2"/>
<dbReference type="InterPro" id="IPR046342">
    <property type="entry name" value="CBS_dom_sf"/>
</dbReference>
<dbReference type="PANTHER" id="PTHR43080:SF29">
    <property type="entry name" value="OS02G0818000 PROTEIN"/>
    <property type="match status" value="1"/>
</dbReference>
<protein>
    <submittedName>
        <fullName evidence="5">CBS domain-containing membrane protein</fullName>
    </submittedName>
</protein>
<proteinExistence type="predicted"/>
<feature type="domain" description="CBS" evidence="4">
    <location>
        <begin position="322"/>
        <end position="379"/>
    </location>
</feature>
<dbReference type="InterPro" id="IPR051257">
    <property type="entry name" value="Diverse_CBS-Domain"/>
</dbReference>
<gene>
    <name evidence="5" type="ORF">SAMN05216586_11459</name>
</gene>
<keyword evidence="3" id="KW-1133">Transmembrane helix</keyword>
<evidence type="ECO:0000256" key="2">
    <source>
        <dbReference type="PROSITE-ProRule" id="PRU00703"/>
    </source>
</evidence>
<keyword evidence="1 2" id="KW-0129">CBS domain</keyword>
<dbReference type="Gene3D" id="3.10.580.10">
    <property type="entry name" value="CBS-domain"/>
    <property type="match status" value="1"/>
</dbReference>
<dbReference type="EMBL" id="FNVE01000014">
    <property type="protein sequence ID" value="SEG67029.1"/>
    <property type="molecule type" value="Genomic_DNA"/>
</dbReference>
<comment type="caution">
    <text evidence="5">The sequence shown here is derived from an EMBL/GenBank/DDBJ whole genome shotgun (WGS) entry which is preliminary data.</text>
</comment>
<dbReference type="Proteomes" id="UP000243518">
    <property type="component" value="Unassembled WGS sequence"/>
</dbReference>
<evidence type="ECO:0000256" key="1">
    <source>
        <dbReference type="ARBA" id="ARBA00023122"/>
    </source>
</evidence>
<dbReference type="InterPro" id="IPR000644">
    <property type="entry name" value="CBS_dom"/>
</dbReference>
<feature type="transmembrane region" description="Helical" evidence="3">
    <location>
        <begin position="112"/>
        <end position="141"/>
    </location>
</feature>
<evidence type="ECO:0000313" key="6">
    <source>
        <dbReference type="Proteomes" id="UP000243518"/>
    </source>
</evidence>
<dbReference type="Pfam" id="PF04982">
    <property type="entry name" value="TM_HPP"/>
    <property type="match status" value="1"/>
</dbReference>
<evidence type="ECO:0000313" key="5">
    <source>
        <dbReference type="EMBL" id="SEG67029.1"/>
    </source>
</evidence>
<feature type="transmembrane region" description="Helical" evidence="3">
    <location>
        <begin position="55"/>
        <end position="74"/>
    </location>
</feature>
<keyword evidence="3" id="KW-0472">Membrane</keyword>
<feature type="transmembrane region" description="Helical" evidence="3">
    <location>
        <begin position="80"/>
        <end position="100"/>
    </location>
</feature>
<accession>A0AAQ1JRE2</accession>